<evidence type="ECO:0000313" key="4">
    <source>
        <dbReference type="EMBL" id="SNT55886.1"/>
    </source>
</evidence>
<evidence type="ECO:0000256" key="1">
    <source>
        <dbReference type="PROSITE-ProRule" id="PRU00409"/>
    </source>
</evidence>
<dbReference type="GO" id="GO:0046872">
    <property type="term" value="F:metal ion binding"/>
    <property type="evidence" value="ECO:0007669"/>
    <property type="project" value="InterPro"/>
</dbReference>
<proteinExistence type="predicted"/>
<dbReference type="AlphaFoldDB" id="A0A239NLY1"/>
<keyword evidence="1" id="KW-0067">ATP-binding</keyword>
<organism evidence="4 5">
    <name type="scientific">Actinomadura meyerae</name>
    <dbReference type="NCBI Taxonomy" id="240840"/>
    <lineage>
        <taxon>Bacteria</taxon>
        <taxon>Bacillati</taxon>
        <taxon>Actinomycetota</taxon>
        <taxon>Actinomycetes</taxon>
        <taxon>Streptosporangiales</taxon>
        <taxon>Thermomonosporaceae</taxon>
        <taxon>Actinomadura</taxon>
    </lineage>
</organism>
<dbReference type="PANTHER" id="PTHR21621:SF0">
    <property type="entry name" value="BETA-CITRYLGLUTAMATE SYNTHASE B-RELATED"/>
    <property type="match status" value="1"/>
</dbReference>
<feature type="region of interest" description="Disordered" evidence="2">
    <location>
        <begin position="51"/>
        <end position="89"/>
    </location>
</feature>
<evidence type="ECO:0000256" key="2">
    <source>
        <dbReference type="SAM" id="MobiDB-lite"/>
    </source>
</evidence>
<reference evidence="4 5" key="1">
    <citation type="submission" date="2017-06" db="EMBL/GenBank/DDBJ databases">
        <authorList>
            <person name="Kim H.J."/>
            <person name="Triplett B.A."/>
        </authorList>
    </citation>
    <scope>NUCLEOTIDE SEQUENCE [LARGE SCALE GENOMIC DNA]</scope>
    <source>
        <strain evidence="4 5">DSM 44715</strain>
    </source>
</reference>
<feature type="domain" description="ATP-grasp" evidence="3">
    <location>
        <begin position="128"/>
        <end position="181"/>
    </location>
</feature>
<dbReference type="GO" id="GO:0018169">
    <property type="term" value="F:ribosomal S6-glutamic acid ligase activity"/>
    <property type="evidence" value="ECO:0007669"/>
    <property type="project" value="TreeGrafter"/>
</dbReference>
<keyword evidence="1" id="KW-0547">Nucleotide-binding</keyword>
<dbReference type="PANTHER" id="PTHR21621">
    <property type="entry name" value="RIBOSOMAL PROTEIN S6 MODIFICATION PROTEIN"/>
    <property type="match status" value="1"/>
</dbReference>
<dbReference type="OrthoDB" id="150319at2"/>
<dbReference type="InterPro" id="IPR011761">
    <property type="entry name" value="ATP-grasp"/>
</dbReference>
<dbReference type="GO" id="GO:0005737">
    <property type="term" value="C:cytoplasm"/>
    <property type="evidence" value="ECO:0007669"/>
    <property type="project" value="TreeGrafter"/>
</dbReference>
<dbReference type="SUPFAM" id="SSF56059">
    <property type="entry name" value="Glutathione synthetase ATP-binding domain-like"/>
    <property type="match status" value="1"/>
</dbReference>
<evidence type="ECO:0000313" key="5">
    <source>
        <dbReference type="Proteomes" id="UP000198318"/>
    </source>
</evidence>
<protein>
    <recommendedName>
        <fullName evidence="3">ATP-grasp domain-containing protein</fullName>
    </recommendedName>
</protein>
<dbReference type="RefSeq" id="WP_089330014.1">
    <property type="nucleotide sequence ID" value="NZ_FZOR01000044.1"/>
</dbReference>
<accession>A0A239NLY1</accession>
<dbReference type="EMBL" id="FZOR01000044">
    <property type="protein sequence ID" value="SNT55886.1"/>
    <property type="molecule type" value="Genomic_DNA"/>
</dbReference>
<dbReference type="PROSITE" id="PS50975">
    <property type="entry name" value="ATP_GRASP"/>
    <property type="match status" value="1"/>
</dbReference>
<keyword evidence="5" id="KW-1185">Reference proteome</keyword>
<dbReference type="GO" id="GO:0005524">
    <property type="term" value="F:ATP binding"/>
    <property type="evidence" value="ECO:0007669"/>
    <property type="project" value="UniProtKB-UniRule"/>
</dbReference>
<evidence type="ECO:0000259" key="3">
    <source>
        <dbReference type="PROSITE" id="PS50975"/>
    </source>
</evidence>
<name>A0A239NLY1_9ACTN</name>
<dbReference type="Gene3D" id="3.30.470.20">
    <property type="entry name" value="ATP-grasp fold, B domain"/>
    <property type="match status" value="1"/>
</dbReference>
<sequence length="207" mass="21874">MNRVLVLTDSRYLGQLMPRALVDALRGRGVPVSAAPVDRLVTEVRTDGGTVQAGSGAVQAGGGAVQARSGAPPDGRRDPPAPRPGDLVVPRTRDPFALSLLCRAQLDGASTVNRWEAIQAVRDKPHAVLLLARAGVPTPRTFLTDRPASLAGLPAAAWPLLLKPPYGDNGDGIVRVDSPRDLERLPWPDGMVLAQHYVDVAGVDVKL</sequence>
<gene>
    <name evidence="4" type="ORF">SAMN05443665_104448</name>
</gene>
<dbReference type="GO" id="GO:0009432">
    <property type="term" value="P:SOS response"/>
    <property type="evidence" value="ECO:0007669"/>
    <property type="project" value="TreeGrafter"/>
</dbReference>
<dbReference type="Proteomes" id="UP000198318">
    <property type="component" value="Unassembled WGS sequence"/>
</dbReference>